<evidence type="ECO:0000259" key="1">
    <source>
        <dbReference type="PROSITE" id="PS50969"/>
    </source>
</evidence>
<dbReference type="EMBL" id="QUSY01000012">
    <property type="protein sequence ID" value="RHY34974.1"/>
    <property type="molecule type" value="Genomic_DNA"/>
</dbReference>
<dbReference type="InterPro" id="IPR023214">
    <property type="entry name" value="HAD_sf"/>
</dbReference>
<dbReference type="Proteomes" id="UP000285060">
    <property type="component" value="Unassembled WGS sequence"/>
</dbReference>
<organism evidence="2 3">
    <name type="scientific">Aphanomyces invadans</name>
    <dbReference type="NCBI Taxonomy" id="157072"/>
    <lineage>
        <taxon>Eukaryota</taxon>
        <taxon>Sar</taxon>
        <taxon>Stramenopiles</taxon>
        <taxon>Oomycota</taxon>
        <taxon>Saprolegniomycetes</taxon>
        <taxon>Saprolegniales</taxon>
        <taxon>Verrucalvaceae</taxon>
        <taxon>Aphanomyces</taxon>
    </lineage>
</organism>
<dbReference type="InterPro" id="IPR051658">
    <property type="entry name" value="UBLCP1"/>
</dbReference>
<evidence type="ECO:0000313" key="2">
    <source>
        <dbReference type="EMBL" id="RHY34974.1"/>
    </source>
</evidence>
<comment type="caution">
    <text evidence="2">The sequence shown here is derived from an EMBL/GenBank/DDBJ whole genome shotgun (WGS) entry which is preliminary data.</text>
</comment>
<proteinExistence type="predicted"/>
<gene>
    <name evidence="2" type="ORF">DYB32_000527</name>
</gene>
<dbReference type="SUPFAM" id="SSF54236">
    <property type="entry name" value="Ubiquitin-like"/>
    <property type="match status" value="1"/>
</dbReference>
<dbReference type="Pfam" id="PF03031">
    <property type="entry name" value="NIF"/>
    <property type="match status" value="1"/>
</dbReference>
<accession>A0A418B9S2</accession>
<reference evidence="2 3" key="1">
    <citation type="submission" date="2018-08" db="EMBL/GenBank/DDBJ databases">
        <title>Aphanomyces genome sequencing and annotation.</title>
        <authorList>
            <person name="Minardi D."/>
            <person name="Oidtmann B."/>
            <person name="Van Der Giezen M."/>
            <person name="Studholme D.J."/>
        </authorList>
    </citation>
    <scope>NUCLEOTIDE SEQUENCE [LARGE SCALE GENOMIC DNA]</scope>
    <source>
        <strain evidence="2 3">NJM0002</strain>
    </source>
</reference>
<name>A0A418B9S2_9STRA</name>
<dbReference type="CDD" id="cd01813">
    <property type="entry name" value="Ubl_UBLCP1"/>
    <property type="match status" value="1"/>
</dbReference>
<dbReference type="InterPro" id="IPR036412">
    <property type="entry name" value="HAD-like_sf"/>
</dbReference>
<dbReference type="InterPro" id="IPR004274">
    <property type="entry name" value="FCP1_dom"/>
</dbReference>
<dbReference type="VEuPathDB" id="FungiDB:H310_12923"/>
<dbReference type="InterPro" id="IPR029071">
    <property type="entry name" value="Ubiquitin-like_domsf"/>
</dbReference>
<dbReference type="SUPFAM" id="SSF56784">
    <property type="entry name" value="HAD-like"/>
    <property type="match status" value="1"/>
</dbReference>
<dbReference type="Gene3D" id="3.40.50.1000">
    <property type="entry name" value="HAD superfamily/HAD-like"/>
    <property type="match status" value="1"/>
</dbReference>
<dbReference type="GO" id="GO:0090364">
    <property type="term" value="P:regulation of proteasome assembly"/>
    <property type="evidence" value="ECO:0007669"/>
    <property type="project" value="InterPro"/>
</dbReference>
<evidence type="ECO:0000313" key="3">
    <source>
        <dbReference type="Proteomes" id="UP000285060"/>
    </source>
</evidence>
<protein>
    <recommendedName>
        <fullName evidence="1">FCP1 homology domain-containing protein</fullName>
    </recommendedName>
</protein>
<feature type="domain" description="FCP1 homology" evidence="1">
    <location>
        <begin position="147"/>
        <end position="336"/>
    </location>
</feature>
<keyword evidence="3" id="KW-1185">Reference proteome</keyword>
<dbReference type="SMART" id="SM00577">
    <property type="entry name" value="CPDc"/>
    <property type="match status" value="1"/>
</dbReference>
<dbReference type="PROSITE" id="PS50969">
    <property type="entry name" value="FCP1"/>
    <property type="match status" value="1"/>
</dbReference>
<dbReference type="PANTHER" id="PTHR48493">
    <property type="entry name" value="UBIQUITIN-LIKE DOMAIN-CONTAINING CTD PHOSPHATASE 1"/>
    <property type="match status" value="1"/>
</dbReference>
<dbReference type="AlphaFoldDB" id="A0A418B9S2"/>
<dbReference type="PANTHER" id="PTHR48493:SF1">
    <property type="entry name" value="UBIQUITIN-LIKE DOMAIN-CONTAINING CTD PHOSPHATASE 1"/>
    <property type="match status" value="1"/>
</dbReference>
<sequence length="357" mass="40960">MLTFVGKWKKVDVEVTLSRDATVLELKKEIHARTRVLPHRQKLVGINHKGKPDHVPLRELVLKTPVHKFMLIGTIEDDIFVDPSSVPKETLPSVFADFGCAFSPGSAEWYKVRRRGKHDVHVAHVQAKAINDLVDQFAAQIEVIHPFRPGKKLLVLDLDHTLMDISATKTTNGIPMTRFRRPYLHEFLTLVYQHYDIGIWSQTSWTWIEIKLTELGMLTSPVDYCINFILDKTRMFAMPTSDRFKTKPTKVKALPIIWRAFPNVRPDATMVDRAGIHWSCFFQLWHAKNTLHIDDVVHNFALNPRNGIVISRYDCMQAHAADDQELAYLARYLIQVCAGLDDVSLVSHDNWASHRAT</sequence>
<dbReference type="Gene3D" id="3.10.20.90">
    <property type="entry name" value="Phosphatidylinositol 3-kinase Catalytic Subunit, Chain A, domain 1"/>
    <property type="match status" value="1"/>
</dbReference>